<comment type="subcellular location">
    <subcellularLocation>
        <location evidence="2">Vacuole</location>
    </subcellularLocation>
</comment>
<evidence type="ECO:0000313" key="19">
    <source>
        <dbReference type="Proteomes" id="UP000682877"/>
    </source>
</evidence>
<reference evidence="18" key="1">
    <citation type="submission" date="2021-01" db="EMBL/GenBank/DDBJ databases">
        <authorList>
            <person name="Bezrukov I."/>
        </authorList>
    </citation>
    <scope>NUCLEOTIDE SEQUENCE</scope>
</reference>
<keyword evidence="6" id="KW-0217">Developmental protein</keyword>
<evidence type="ECO:0000256" key="6">
    <source>
        <dbReference type="ARBA" id="ARBA00022473"/>
    </source>
</evidence>
<evidence type="ECO:0000256" key="3">
    <source>
        <dbReference type="ARBA" id="ARBA00006974"/>
    </source>
</evidence>
<feature type="active site" evidence="15">
    <location>
        <position position="163"/>
    </location>
</feature>
<evidence type="ECO:0000256" key="14">
    <source>
        <dbReference type="ARBA" id="ARBA00023180"/>
    </source>
</evidence>
<dbReference type="GO" id="GO:0004197">
    <property type="term" value="F:cysteine-type endopeptidase activity"/>
    <property type="evidence" value="ECO:0007669"/>
    <property type="project" value="UniProtKB-EC"/>
</dbReference>
<keyword evidence="11" id="KW-0378">Hydrolase</keyword>
<sequence>MSRLGHFQILVFLHALLIFSAESRKTHLVDDNDVESSDKSAKGTRWAVLVAGSNDYSNYRHQADICHAYQILRKGGLKDENIIVFMYDDIAFSSENPRPGVIINKPDGEDVYKGVPKDYTEETVNVENFYNVLLGNESGVTGGSGKVVKSGPNDNIFIYYADHGAPGLLAMPNGDEVLAKDFNKVLEKMHKRKSYNKMVIYVEACESGSMFEGILKKNLNIYAVTAANSKENSFGTYCPESYTPSAPEFETCLGDVFSISWLEDSDLHDMSKETLKQQYHVVKRRVGSDVEQTSHVCRFGTKEMLNDYLASYIGRNPENENFTFTESISSPISNSGLVNPRDIPLLYLQRKIQKAPMGSPESKEAHKKLFDEMNHRKQIDQSITEILRLSVKQTNVLNLLTSTRTTGQPLVDDWDCFKTLVNSFKNHCGATVNYGLKYTGALANICNMGVDVKQTVSAIEQASNQENRRNRRYETNIKDRLISGELSDGSRPARDQNDVPRGHLAVYVGREERQRFVIPTKYLQYPEFRTLMDEVADEFGYDHEGGIHIPCEESVFEEILIRYMSCDKKK</sequence>
<evidence type="ECO:0000256" key="11">
    <source>
        <dbReference type="ARBA" id="ARBA00022801"/>
    </source>
</evidence>
<dbReference type="InterPro" id="IPR048501">
    <property type="entry name" value="Legum_prodom"/>
</dbReference>
<dbReference type="FunFam" id="1.10.132.130:FF:000001">
    <property type="entry name" value="Vacuolar-processing enzyme beta-isozyme"/>
    <property type="match status" value="1"/>
</dbReference>
<keyword evidence="7" id="KW-0926">Vacuole</keyword>
<evidence type="ECO:0000256" key="15">
    <source>
        <dbReference type="PIRSR" id="PIRSR019663-1"/>
    </source>
</evidence>
<dbReference type="GO" id="GO:0009733">
    <property type="term" value="P:response to auxin"/>
    <property type="evidence" value="ECO:0007669"/>
    <property type="project" value="InterPro"/>
</dbReference>
<dbReference type="PRINTS" id="PR00776">
    <property type="entry name" value="HEMOGLOBNASE"/>
</dbReference>
<organism evidence="18 19">
    <name type="scientific">Arabidopsis arenosa</name>
    <name type="common">Sand rock-cress</name>
    <name type="synonym">Cardaminopsis arenosa</name>
    <dbReference type="NCBI Taxonomy" id="38785"/>
    <lineage>
        <taxon>Eukaryota</taxon>
        <taxon>Viridiplantae</taxon>
        <taxon>Streptophyta</taxon>
        <taxon>Embryophyta</taxon>
        <taxon>Tracheophyta</taxon>
        <taxon>Spermatophyta</taxon>
        <taxon>Magnoliopsida</taxon>
        <taxon>eudicotyledons</taxon>
        <taxon>Gunneridae</taxon>
        <taxon>Pentapetalae</taxon>
        <taxon>rosids</taxon>
        <taxon>malvids</taxon>
        <taxon>Brassicales</taxon>
        <taxon>Brassicaceae</taxon>
        <taxon>Camelineae</taxon>
        <taxon>Arabidopsis</taxon>
    </lineage>
</organism>
<feature type="active site" description="Nucleophile" evidence="15">
    <location>
        <position position="205"/>
    </location>
</feature>
<dbReference type="PIRSF" id="PIRSF500139">
    <property type="entry name" value="AE"/>
    <property type="match status" value="1"/>
</dbReference>
<dbReference type="EMBL" id="LR999453">
    <property type="protein sequence ID" value="CAE5967934.1"/>
    <property type="molecule type" value="Genomic_DNA"/>
</dbReference>
<keyword evidence="14" id="KW-0325">Glycoprotein</keyword>
<dbReference type="Pfam" id="PF02519">
    <property type="entry name" value="Auxin_inducible"/>
    <property type="match status" value="1"/>
</dbReference>
<evidence type="ECO:0000256" key="4">
    <source>
        <dbReference type="ARBA" id="ARBA00009941"/>
    </source>
</evidence>
<evidence type="ECO:0000259" key="17">
    <source>
        <dbReference type="Pfam" id="PF20985"/>
    </source>
</evidence>
<dbReference type="Gene3D" id="3.40.50.1460">
    <property type="match status" value="1"/>
</dbReference>
<evidence type="ECO:0000256" key="13">
    <source>
        <dbReference type="ARBA" id="ARBA00023157"/>
    </source>
</evidence>
<dbReference type="GO" id="GO:0005773">
    <property type="term" value="C:vacuole"/>
    <property type="evidence" value="ECO:0007669"/>
    <property type="project" value="UniProtKB-SubCell"/>
</dbReference>
<evidence type="ECO:0000256" key="7">
    <source>
        <dbReference type="ARBA" id="ARBA00022554"/>
    </source>
</evidence>
<keyword evidence="13" id="KW-1015">Disulfide bond</keyword>
<dbReference type="CDD" id="cd21115">
    <property type="entry name" value="legumain_C"/>
    <property type="match status" value="1"/>
</dbReference>
<keyword evidence="19" id="KW-1185">Reference proteome</keyword>
<proteinExistence type="inferred from homology"/>
<evidence type="ECO:0000313" key="18">
    <source>
        <dbReference type="EMBL" id="CAE5967934.1"/>
    </source>
</evidence>
<dbReference type="Proteomes" id="UP000682877">
    <property type="component" value="Chromosome 3"/>
</dbReference>
<comment type="catalytic activity">
    <reaction evidence="1">
        <text>Hydrolysis of proteins and small molecule substrates at -Asn-|-Xaa- bonds.</text>
        <dbReference type="EC" id="3.4.22.34"/>
    </reaction>
</comment>
<gene>
    <name evidence="18" type="ORF">AARE701A_LOCUS7676</name>
</gene>
<evidence type="ECO:0000256" key="16">
    <source>
        <dbReference type="SAM" id="SignalP"/>
    </source>
</evidence>
<dbReference type="PIRSF" id="PIRSF019663">
    <property type="entry name" value="Legumain"/>
    <property type="match status" value="1"/>
</dbReference>
<evidence type="ECO:0000256" key="10">
    <source>
        <dbReference type="ARBA" id="ARBA00022729"/>
    </source>
</evidence>
<dbReference type="Pfam" id="PF20985">
    <property type="entry name" value="Legum_prodom"/>
    <property type="match status" value="1"/>
</dbReference>
<dbReference type="Pfam" id="PF01650">
    <property type="entry name" value="Peptidase_C13"/>
    <property type="match status" value="1"/>
</dbReference>
<keyword evidence="8" id="KW-0341">Growth regulation</keyword>
<dbReference type="Gene3D" id="1.10.132.130">
    <property type="match status" value="1"/>
</dbReference>
<dbReference type="InterPro" id="IPR001096">
    <property type="entry name" value="Peptidase_C13"/>
</dbReference>
<dbReference type="PANTHER" id="PTHR12000:SF29">
    <property type="entry name" value="VACUOLAR-PROCESSING ENZYME DELTA-ISOZYME"/>
    <property type="match status" value="1"/>
</dbReference>
<keyword evidence="12" id="KW-0788">Thiol protease</keyword>
<comment type="similarity">
    <text evidence="4">Belongs to the peptidase C13 family.</text>
</comment>
<dbReference type="FunFam" id="3.40.50.1460:FF:000005">
    <property type="entry name" value="Vacuolar-processing enzyme beta-isozyme"/>
    <property type="match status" value="1"/>
</dbReference>
<name>A0A8S1ZWT3_ARAAE</name>
<dbReference type="InterPro" id="IPR043577">
    <property type="entry name" value="AE"/>
</dbReference>
<protein>
    <recommendedName>
        <fullName evidence="5">legumain</fullName>
        <ecNumber evidence="5">3.4.22.34</ecNumber>
    </recommendedName>
</protein>
<dbReference type="InterPro" id="IPR003676">
    <property type="entry name" value="SAUR_fam"/>
</dbReference>
<feature type="chain" id="PRO_5035853666" description="legumain" evidence="16">
    <location>
        <begin position="24"/>
        <end position="570"/>
    </location>
</feature>
<evidence type="ECO:0000256" key="2">
    <source>
        <dbReference type="ARBA" id="ARBA00004116"/>
    </source>
</evidence>
<dbReference type="GO" id="GO:0051603">
    <property type="term" value="P:proteolysis involved in protein catabolic process"/>
    <property type="evidence" value="ECO:0007669"/>
    <property type="project" value="InterPro"/>
</dbReference>
<evidence type="ECO:0000256" key="5">
    <source>
        <dbReference type="ARBA" id="ARBA00012628"/>
    </source>
</evidence>
<accession>A0A8S1ZWT3</accession>
<keyword evidence="9" id="KW-0645">Protease</keyword>
<dbReference type="EC" id="3.4.22.34" evidence="5"/>
<comment type="similarity">
    <text evidence="3">Belongs to the ARG7 family.</text>
</comment>
<evidence type="ECO:0000256" key="12">
    <source>
        <dbReference type="ARBA" id="ARBA00022807"/>
    </source>
</evidence>
<dbReference type="AlphaFoldDB" id="A0A8S1ZWT3"/>
<feature type="signal peptide" evidence="16">
    <location>
        <begin position="1"/>
        <end position="23"/>
    </location>
</feature>
<dbReference type="PANTHER" id="PTHR12000">
    <property type="entry name" value="HEMOGLOBINASE FAMILY MEMBER"/>
    <property type="match status" value="1"/>
</dbReference>
<evidence type="ECO:0000256" key="8">
    <source>
        <dbReference type="ARBA" id="ARBA00022604"/>
    </source>
</evidence>
<evidence type="ECO:0000256" key="9">
    <source>
        <dbReference type="ARBA" id="ARBA00022670"/>
    </source>
</evidence>
<keyword evidence="10 16" id="KW-0732">Signal</keyword>
<dbReference type="InterPro" id="IPR046427">
    <property type="entry name" value="Legumain_prodom_sf"/>
</dbReference>
<feature type="domain" description="Legumain prodomain" evidence="17">
    <location>
        <begin position="367"/>
        <end position="462"/>
    </location>
</feature>
<dbReference type="GO" id="GO:0006624">
    <property type="term" value="P:vacuolar protein processing"/>
    <property type="evidence" value="ECO:0007669"/>
    <property type="project" value="TreeGrafter"/>
</dbReference>
<evidence type="ECO:0000256" key="1">
    <source>
        <dbReference type="ARBA" id="ARBA00000810"/>
    </source>
</evidence>